<feature type="transmembrane region" description="Helical" evidence="1">
    <location>
        <begin position="69"/>
        <end position="97"/>
    </location>
</feature>
<feature type="transmembrane region" description="Helical" evidence="1">
    <location>
        <begin position="198"/>
        <end position="219"/>
    </location>
</feature>
<evidence type="ECO:0000256" key="1">
    <source>
        <dbReference type="SAM" id="Phobius"/>
    </source>
</evidence>
<feature type="transmembrane region" description="Helical" evidence="1">
    <location>
        <begin position="117"/>
        <end position="140"/>
    </location>
</feature>
<proteinExistence type="predicted"/>
<organism evidence="2 3">
    <name type="scientific">Sediminibacterium goheungense</name>
    <dbReference type="NCBI Taxonomy" id="1086393"/>
    <lineage>
        <taxon>Bacteria</taxon>
        <taxon>Pseudomonadati</taxon>
        <taxon>Bacteroidota</taxon>
        <taxon>Chitinophagia</taxon>
        <taxon>Chitinophagales</taxon>
        <taxon>Chitinophagaceae</taxon>
        <taxon>Sediminibacterium</taxon>
    </lineage>
</organism>
<evidence type="ECO:0000313" key="2">
    <source>
        <dbReference type="EMBL" id="TDO28645.1"/>
    </source>
</evidence>
<accession>A0A4R6J397</accession>
<feature type="transmembrane region" description="Helical" evidence="1">
    <location>
        <begin position="231"/>
        <end position="250"/>
    </location>
</feature>
<gene>
    <name evidence="2" type="ORF">BC659_0723</name>
</gene>
<keyword evidence="1" id="KW-0472">Membrane</keyword>
<name>A0A4R6J397_9BACT</name>
<dbReference type="Proteomes" id="UP000295741">
    <property type="component" value="Unassembled WGS sequence"/>
</dbReference>
<dbReference type="AlphaFoldDB" id="A0A4R6J397"/>
<feature type="transmembrane region" description="Helical" evidence="1">
    <location>
        <begin position="24"/>
        <end position="48"/>
    </location>
</feature>
<keyword evidence="3" id="KW-1185">Reference proteome</keyword>
<comment type="caution">
    <text evidence="2">The sequence shown here is derived from an EMBL/GenBank/DDBJ whole genome shotgun (WGS) entry which is preliminary data.</text>
</comment>
<feature type="transmembrane region" description="Helical" evidence="1">
    <location>
        <begin position="152"/>
        <end position="172"/>
    </location>
</feature>
<keyword evidence="1" id="KW-1133">Transmembrane helix</keyword>
<sequence>MEAPLIDTNSGSNDGLLSLILDRYILSLPGSLRFLLYHALILVQAIRLNMAMNELRMYTSNSFVPAMTYVLLTAMVPQWCAISPALVTNSLVIWIFIKLSRLYNHPSPKTLLFNTGLIAGLSVICYHPMAILIGVVLFALAVVRPFRLAEWLVLLIGIVLPYYFVLSVLYLTDRLPAIGSMLPDFYLGLPAGSTDKNLLWGLGYLAIVLLFGLFFWQVSISRMVIQIRKNWGVMMVLLLTLLPVPFIFQLGGLESGLLALIPVSAFAANAFANPRNLGLPNLLFILAIAVIAINNWQLLKN</sequence>
<feature type="transmembrane region" description="Helical" evidence="1">
    <location>
        <begin position="279"/>
        <end position="299"/>
    </location>
</feature>
<protein>
    <submittedName>
        <fullName evidence="2">Uncharacterized protein</fullName>
    </submittedName>
</protein>
<dbReference type="EMBL" id="SNWP01000010">
    <property type="protein sequence ID" value="TDO28645.1"/>
    <property type="molecule type" value="Genomic_DNA"/>
</dbReference>
<reference evidence="2 3" key="1">
    <citation type="submission" date="2019-03" db="EMBL/GenBank/DDBJ databases">
        <title>Genomic Encyclopedia of Archaeal and Bacterial Type Strains, Phase II (KMG-II): from individual species to whole genera.</title>
        <authorList>
            <person name="Goeker M."/>
        </authorList>
    </citation>
    <scope>NUCLEOTIDE SEQUENCE [LARGE SCALE GENOMIC DNA]</scope>
    <source>
        <strain evidence="2 3">DSM 28323</strain>
    </source>
</reference>
<keyword evidence="1" id="KW-0812">Transmembrane</keyword>
<evidence type="ECO:0000313" key="3">
    <source>
        <dbReference type="Proteomes" id="UP000295741"/>
    </source>
</evidence>